<comment type="catalytic activity">
    <reaction evidence="1">
        <text>Endopeptidase of broad specificity.</text>
        <dbReference type="EC" id="3.4.24.81"/>
    </reaction>
</comment>
<keyword evidence="6" id="KW-1185">Reference proteome</keyword>
<keyword evidence="4" id="KW-0479">Metal-binding</keyword>
<dbReference type="SUPFAM" id="SSF55486">
    <property type="entry name" value="Metalloproteases ('zincins'), catalytic domain"/>
    <property type="match status" value="1"/>
</dbReference>
<evidence type="ECO:0000256" key="2">
    <source>
        <dbReference type="ARBA" id="ARBA00012332"/>
    </source>
</evidence>
<accession>A0A7D9DDS5</accession>
<dbReference type="Pfam" id="PF21299">
    <property type="entry name" value="ADAM10_Cys-rich"/>
    <property type="match status" value="1"/>
</dbReference>
<dbReference type="Gene3D" id="3.40.390.10">
    <property type="entry name" value="Collagenase (Catalytic Domain)"/>
    <property type="match status" value="1"/>
</dbReference>
<dbReference type="OrthoDB" id="2149267at2759"/>
<dbReference type="InterPro" id="IPR049038">
    <property type="entry name" value="ADAM10_Cys-rich"/>
</dbReference>
<feature type="binding site" evidence="4">
    <location>
        <position position="355"/>
    </location>
    <ligand>
        <name>Zn(2+)</name>
        <dbReference type="ChEBI" id="CHEBI:29105"/>
        <note>catalytic</note>
    </ligand>
</feature>
<dbReference type="GO" id="GO:0005886">
    <property type="term" value="C:plasma membrane"/>
    <property type="evidence" value="ECO:0007669"/>
    <property type="project" value="TreeGrafter"/>
</dbReference>
<name>A0A7D9DDS5_PARCT</name>
<evidence type="ECO:0000256" key="1">
    <source>
        <dbReference type="ARBA" id="ARBA00001809"/>
    </source>
</evidence>
<keyword evidence="3" id="KW-0165">Cleavage on pair of basic residues</keyword>
<evidence type="ECO:0000256" key="3">
    <source>
        <dbReference type="ARBA" id="ARBA00022685"/>
    </source>
</evidence>
<gene>
    <name evidence="5" type="ORF">PACLA_8A009291</name>
</gene>
<dbReference type="Pfam" id="PF13574">
    <property type="entry name" value="Reprolysin_2"/>
    <property type="match status" value="1"/>
</dbReference>
<comment type="caution">
    <text evidence="5">The sequence shown here is derived from an EMBL/GenBank/DDBJ whole genome shotgun (WGS) entry which is preliminary data.</text>
</comment>
<organism evidence="5 6">
    <name type="scientific">Paramuricea clavata</name>
    <name type="common">Red gorgonian</name>
    <name type="synonym">Violescent sea-whip</name>
    <dbReference type="NCBI Taxonomy" id="317549"/>
    <lineage>
        <taxon>Eukaryota</taxon>
        <taxon>Metazoa</taxon>
        <taxon>Cnidaria</taxon>
        <taxon>Anthozoa</taxon>
        <taxon>Octocorallia</taxon>
        <taxon>Malacalcyonacea</taxon>
        <taxon>Plexauridae</taxon>
        <taxon>Paramuricea</taxon>
    </lineage>
</organism>
<dbReference type="SMART" id="SM00050">
    <property type="entry name" value="DISIN"/>
    <property type="match status" value="1"/>
</dbReference>
<dbReference type="PANTHER" id="PTHR45702:SF2">
    <property type="entry name" value="KUZBANIAN, ISOFORM A"/>
    <property type="match status" value="1"/>
</dbReference>
<dbReference type="PROSITE" id="PS50215">
    <property type="entry name" value="ADAM_MEPRO"/>
    <property type="match status" value="1"/>
</dbReference>
<dbReference type="Proteomes" id="UP001152795">
    <property type="component" value="Unassembled WGS sequence"/>
</dbReference>
<dbReference type="AlphaFoldDB" id="A0A7D9DDS5"/>
<dbReference type="SUPFAM" id="SSF57552">
    <property type="entry name" value="Blood coagulation inhibitor (disintegrin)"/>
    <property type="match status" value="1"/>
</dbReference>
<dbReference type="PANTHER" id="PTHR45702">
    <property type="entry name" value="ADAM10/ADAM17 METALLOPEPTIDASE FAMILY MEMBER"/>
    <property type="match status" value="1"/>
</dbReference>
<dbReference type="PROSITE" id="PS50214">
    <property type="entry name" value="DISINTEGRIN_2"/>
    <property type="match status" value="1"/>
</dbReference>
<reference evidence="5" key="1">
    <citation type="submission" date="2020-04" db="EMBL/GenBank/DDBJ databases">
        <authorList>
            <person name="Alioto T."/>
            <person name="Alioto T."/>
            <person name="Gomez Garrido J."/>
        </authorList>
    </citation>
    <scope>NUCLEOTIDE SEQUENCE</scope>
    <source>
        <strain evidence="5">A484AB</strain>
    </source>
</reference>
<dbReference type="InterPro" id="IPR051489">
    <property type="entry name" value="ADAM_Metalloproteinase"/>
</dbReference>
<dbReference type="InterPro" id="IPR024079">
    <property type="entry name" value="MetalloPept_cat_dom_sf"/>
</dbReference>
<dbReference type="EMBL" id="CACRXK020000328">
    <property type="protein sequence ID" value="CAB3980835.1"/>
    <property type="molecule type" value="Genomic_DNA"/>
</dbReference>
<dbReference type="Pfam" id="PF00200">
    <property type="entry name" value="Disintegrin"/>
    <property type="match status" value="1"/>
</dbReference>
<dbReference type="GO" id="GO:0006509">
    <property type="term" value="P:membrane protein ectodomain proteolysis"/>
    <property type="evidence" value="ECO:0007669"/>
    <property type="project" value="TreeGrafter"/>
</dbReference>
<dbReference type="EC" id="3.4.24.81" evidence="2"/>
<dbReference type="Gene3D" id="4.10.70.10">
    <property type="entry name" value="Disintegrin domain"/>
    <property type="match status" value="1"/>
</dbReference>
<evidence type="ECO:0000256" key="4">
    <source>
        <dbReference type="PROSITE-ProRule" id="PRU00276"/>
    </source>
</evidence>
<dbReference type="GO" id="GO:0004222">
    <property type="term" value="F:metalloendopeptidase activity"/>
    <property type="evidence" value="ECO:0007669"/>
    <property type="project" value="InterPro"/>
</dbReference>
<dbReference type="InterPro" id="IPR036436">
    <property type="entry name" value="Disintegrin_dom_sf"/>
</dbReference>
<evidence type="ECO:0000313" key="5">
    <source>
        <dbReference type="EMBL" id="CAB3980835.1"/>
    </source>
</evidence>
<keyword evidence="4" id="KW-0862">Zinc</keyword>
<feature type="binding site" evidence="4">
    <location>
        <position position="359"/>
    </location>
    <ligand>
        <name>Zn(2+)</name>
        <dbReference type="ChEBI" id="CHEBI:29105"/>
        <note>catalytic</note>
    </ligand>
</feature>
<feature type="binding site" evidence="4">
    <location>
        <position position="365"/>
    </location>
    <ligand>
        <name>Zn(2+)</name>
        <dbReference type="ChEBI" id="CHEBI:29105"/>
        <note>catalytic</note>
    </ligand>
</feature>
<dbReference type="GO" id="GO:0007219">
    <property type="term" value="P:Notch signaling pathway"/>
    <property type="evidence" value="ECO:0007669"/>
    <property type="project" value="TreeGrafter"/>
</dbReference>
<evidence type="ECO:0000313" key="6">
    <source>
        <dbReference type="Proteomes" id="UP001152795"/>
    </source>
</evidence>
<sequence>MANLINYLRLLAFTASLSYGYCRLNRDINYFEALDYEPMYKQFGRRMDERSMDEALFIKFKAFGRTFKLILSKDTSSVASDIEKMASYNRRVYLYPNSVVAGKIADGNISKIRGWITGSGLFYGTLESENVTFYIEPAEKYFRKPTFHSVVYRRQDGEYSLKDIQHRFGLDLTKNGSRKRARHRGKRRASTDPSIKIKICRLSLEADYTFLKMSGSPLRAISTMVNHIGALNKIFRKSFVNSDRLVNESIFTLRGNDSVLTFQIAKVRVYNETETSRVLGAGRLDAATFLRVMQQSQDYSQYCLALFFTAGSFIEGVLGVAYPGGLCTNLNVGVVSFTREGVDLPPQVTEIAVAHVVGHALGAKHDEDNCQPSVSKDGDFIMTRFGLDADQPNNFLYSPCSVQQIKSSVNTVQDMHCLERHPPEERLCGNGVVENGEECDCGGEQMCRVLEPGNCCDFRSCKLSAHAACSVSNGFCCDSKTCSYKSTGDVCSPETECSDEAVCTGNTSICPQPSHKENFLECNRNTSVCMKGVCSGKNVCGKFGLESCFCENKLDECKVCCVSEDKCWPAEDITKIKLKLKSVHLSAGSLCANRKGYCDMFHECHPINLNAPFSHRYDPYFRKKGMKEITHSFWWAIFLGTVGLIALVVMIIKHGALYTKSSCPELNEREPAKELPRFKLSRLKEEEKGIIRSDDIVA</sequence>
<comment type="caution">
    <text evidence="4">Lacks conserved residue(s) required for the propagation of feature annotation.</text>
</comment>
<dbReference type="InterPro" id="IPR001762">
    <property type="entry name" value="Disintegrin_dom"/>
</dbReference>
<proteinExistence type="predicted"/>
<protein>
    <recommendedName>
        <fullName evidence="2">ADAM10 endopeptidase</fullName>
        <ecNumber evidence="2">3.4.24.81</ecNumber>
    </recommendedName>
</protein>
<dbReference type="InterPro" id="IPR001590">
    <property type="entry name" value="Peptidase_M12B"/>
</dbReference>
<dbReference type="GO" id="GO:0046872">
    <property type="term" value="F:metal ion binding"/>
    <property type="evidence" value="ECO:0007669"/>
    <property type="project" value="UniProtKB-KW"/>
</dbReference>